<dbReference type="RefSeq" id="WP_118648241.1">
    <property type="nucleotide sequence ID" value="NZ_CP060635.1"/>
</dbReference>
<dbReference type="GO" id="GO:0016616">
    <property type="term" value="F:oxidoreductase activity, acting on the CH-OH group of donors, NAD or NADP as acceptor"/>
    <property type="evidence" value="ECO:0007669"/>
    <property type="project" value="TreeGrafter"/>
</dbReference>
<dbReference type="InterPro" id="IPR036291">
    <property type="entry name" value="NAD(P)-bd_dom_sf"/>
</dbReference>
<evidence type="ECO:0000313" key="3">
    <source>
        <dbReference type="Proteomes" id="UP000515860"/>
    </source>
</evidence>
<dbReference type="Pfam" id="PF13561">
    <property type="entry name" value="adh_short_C2"/>
    <property type="match status" value="1"/>
</dbReference>
<dbReference type="Gene3D" id="3.40.50.720">
    <property type="entry name" value="NAD(P)-binding Rossmann-like Domain"/>
    <property type="match status" value="1"/>
</dbReference>
<dbReference type="PANTHER" id="PTHR42760:SF40">
    <property type="entry name" value="3-OXOACYL-[ACYL-CARRIER-PROTEIN] REDUCTASE, CHLOROPLASTIC"/>
    <property type="match status" value="1"/>
</dbReference>
<evidence type="ECO:0000313" key="2">
    <source>
        <dbReference type="EMBL" id="QNM08920.1"/>
    </source>
</evidence>
<dbReference type="EMBL" id="CP060635">
    <property type="protein sequence ID" value="QNM08920.1"/>
    <property type="molecule type" value="Genomic_DNA"/>
</dbReference>
<evidence type="ECO:0000256" key="1">
    <source>
        <dbReference type="ARBA" id="ARBA00006484"/>
    </source>
</evidence>
<organism evidence="2 3">
    <name type="scientific">Wansuia hejianensis</name>
    <dbReference type="NCBI Taxonomy" id="2763667"/>
    <lineage>
        <taxon>Bacteria</taxon>
        <taxon>Bacillati</taxon>
        <taxon>Bacillota</taxon>
        <taxon>Clostridia</taxon>
        <taxon>Lachnospirales</taxon>
        <taxon>Lachnospiraceae</taxon>
        <taxon>Wansuia</taxon>
    </lineage>
</organism>
<dbReference type="KEGG" id="whj:H9Q79_01020"/>
<dbReference type="PRINTS" id="PR00081">
    <property type="entry name" value="GDHRDH"/>
</dbReference>
<dbReference type="AlphaFoldDB" id="A0A7G9GDN8"/>
<dbReference type="PRINTS" id="PR00080">
    <property type="entry name" value="SDRFAMILY"/>
</dbReference>
<dbReference type="GO" id="GO:0030497">
    <property type="term" value="P:fatty acid elongation"/>
    <property type="evidence" value="ECO:0007669"/>
    <property type="project" value="TreeGrafter"/>
</dbReference>
<gene>
    <name evidence="2" type="ORF">H9Q79_01020</name>
</gene>
<comment type="similarity">
    <text evidence="1">Belongs to the short-chain dehydrogenases/reductases (SDR) family.</text>
</comment>
<accession>A0A7G9GDN8</accession>
<sequence>MGKDLFTMEGKTVVFTGGCGSLGRVMVKALLEYGAAVAVLGRRDRLDESYEEYRRNGRLSVIPTDLSKSEDTREGFRKAEEQFGSLDVLVNCAAYGGGAGGKSCEYRLDRITDEIWEEGVDGTLNITFRCTREILPYFDRQGGGNIVNIASMYGMIAPDFAVYGSDIPWNPPTYGAGKAGVLQFTRYCASALARRNIRVNSITPGPFPNISLDTDQEFIRRLSGKTMMNRTGKPEELNGALLLLCSEASSFMTGTNIIVDGGMTQW</sequence>
<keyword evidence="3" id="KW-1185">Reference proteome</keyword>
<proteinExistence type="inferred from homology"/>
<name>A0A7G9GDN8_9FIRM</name>
<dbReference type="Proteomes" id="UP000515860">
    <property type="component" value="Chromosome"/>
</dbReference>
<dbReference type="InterPro" id="IPR002347">
    <property type="entry name" value="SDR_fam"/>
</dbReference>
<dbReference type="SUPFAM" id="SSF51735">
    <property type="entry name" value="NAD(P)-binding Rossmann-fold domains"/>
    <property type="match status" value="1"/>
</dbReference>
<dbReference type="PANTHER" id="PTHR42760">
    <property type="entry name" value="SHORT-CHAIN DEHYDROGENASES/REDUCTASES FAMILY MEMBER"/>
    <property type="match status" value="1"/>
</dbReference>
<reference evidence="2 3" key="1">
    <citation type="submission" date="2020-08" db="EMBL/GenBank/DDBJ databases">
        <authorList>
            <person name="Liu C."/>
            <person name="Sun Q."/>
        </authorList>
    </citation>
    <scope>NUCLEOTIDE SEQUENCE [LARGE SCALE GENOMIC DNA]</scope>
    <source>
        <strain evidence="2 3">NSJ-29</strain>
    </source>
</reference>
<protein>
    <submittedName>
        <fullName evidence="2">SDR family oxidoreductase</fullName>
    </submittedName>
</protein>